<evidence type="ECO:0000259" key="4">
    <source>
        <dbReference type="PROSITE" id="PS50987"/>
    </source>
</evidence>
<reference evidence="6" key="1">
    <citation type="journal article" date="2019" name="Int. J. Syst. Evol. Microbiol.">
        <title>The Global Catalogue of Microorganisms (GCM) 10K type strain sequencing project: providing services to taxonomists for standard genome sequencing and annotation.</title>
        <authorList>
            <consortium name="The Broad Institute Genomics Platform"/>
            <consortium name="The Broad Institute Genome Sequencing Center for Infectious Disease"/>
            <person name="Wu L."/>
            <person name="Ma J."/>
        </authorList>
    </citation>
    <scope>NUCLEOTIDE SEQUENCE [LARGE SCALE GENOMIC DNA]</scope>
    <source>
        <strain evidence="6">TBRC 1276</strain>
    </source>
</reference>
<comment type="caution">
    <text evidence="5">The sequence shown here is derived from an EMBL/GenBank/DDBJ whole genome shotgun (WGS) entry which is preliminary data.</text>
</comment>
<dbReference type="SMART" id="SM00418">
    <property type="entry name" value="HTH_ARSR"/>
    <property type="match status" value="1"/>
</dbReference>
<accession>A0ABV8G8H8</accession>
<dbReference type="SUPFAM" id="SSF46785">
    <property type="entry name" value="Winged helix' DNA-binding domain"/>
    <property type="match status" value="1"/>
</dbReference>
<proteinExistence type="predicted"/>
<dbReference type="PRINTS" id="PR00778">
    <property type="entry name" value="HTHARSR"/>
</dbReference>
<sequence>MDSNDDDRLFALGRALSCRVRLAVLQTLIDEADASVGELVSHTGVTQSNMSNHLAVLRSAGLVTYRRHGRVVRYQLASPEVASLVRDLTTLARRPLPG</sequence>
<gene>
    <name evidence="5" type="ORF">ACFOY2_14760</name>
</gene>
<dbReference type="InterPro" id="IPR051011">
    <property type="entry name" value="Metal_resp_trans_reg"/>
</dbReference>
<evidence type="ECO:0000256" key="3">
    <source>
        <dbReference type="ARBA" id="ARBA00023163"/>
    </source>
</evidence>
<dbReference type="PANTHER" id="PTHR43132">
    <property type="entry name" value="ARSENICAL RESISTANCE OPERON REPRESSOR ARSR-RELATED"/>
    <property type="match status" value="1"/>
</dbReference>
<evidence type="ECO:0000313" key="6">
    <source>
        <dbReference type="Proteomes" id="UP001595851"/>
    </source>
</evidence>
<dbReference type="PROSITE" id="PS50987">
    <property type="entry name" value="HTH_ARSR_2"/>
    <property type="match status" value="1"/>
</dbReference>
<dbReference type="InterPro" id="IPR036388">
    <property type="entry name" value="WH-like_DNA-bd_sf"/>
</dbReference>
<dbReference type="CDD" id="cd00090">
    <property type="entry name" value="HTH_ARSR"/>
    <property type="match status" value="1"/>
</dbReference>
<organism evidence="5 6">
    <name type="scientific">Nonomuraea purpurea</name>
    <dbReference type="NCBI Taxonomy" id="1849276"/>
    <lineage>
        <taxon>Bacteria</taxon>
        <taxon>Bacillati</taxon>
        <taxon>Actinomycetota</taxon>
        <taxon>Actinomycetes</taxon>
        <taxon>Streptosporangiales</taxon>
        <taxon>Streptosporangiaceae</taxon>
        <taxon>Nonomuraea</taxon>
    </lineage>
</organism>
<dbReference type="PANTHER" id="PTHR43132:SF8">
    <property type="entry name" value="HTH-TYPE TRANSCRIPTIONAL REGULATOR KMTR"/>
    <property type="match status" value="1"/>
</dbReference>
<dbReference type="InterPro" id="IPR001845">
    <property type="entry name" value="HTH_ArsR_DNA-bd_dom"/>
</dbReference>
<evidence type="ECO:0000256" key="2">
    <source>
        <dbReference type="ARBA" id="ARBA00023125"/>
    </source>
</evidence>
<dbReference type="Gene3D" id="1.10.10.10">
    <property type="entry name" value="Winged helix-like DNA-binding domain superfamily/Winged helix DNA-binding domain"/>
    <property type="match status" value="1"/>
</dbReference>
<name>A0ABV8G8H8_9ACTN</name>
<evidence type="ECO:0000313" key="5">
    <source>
        <dbReference type="EMBL" id="MFC4008489.1"/>
    </source>
</evidence>
<dbReference type="InterPro" id="IPR036390">
    <property type="entry name" value="WH_DNA-bd_sf"/>
</dbReference>
<dbReference type="NCBIfam" id="NF033788">
    <property type="entry name" value="HTH_metalloreg"/>
    <property type="match status" value="1"/>
</dbReference>
<keyword evidence="1" id="KW-0805">Transcription regulation</keyword>
<dbReference type="Pfam" id="PF01022">
    <property type="entry name" value="HTH_5"/>
    <property type="match status" value="1"/>
</dbReference>
<protein>
    <submittedName>
        <fullName evidence="5">ArsR/SmtB family transcription factor</fullName>
    </submittedName>
</protein>
<dbReference type="InterPro" id="IPR011991">
    <property type="entry name" value="ArsR-like_HTH"/>
</dbReference>
<keyword evidence="6" id="KW-1185">Reference proteome</keyword>
<dbReference type="RefSeq" id="WP_379528550.1">
    <property type="nucleotide sequence ID" value="NZ_JBHSBI010000006.1"/>
</dbReference>
<keyword evidence="3" id="KW-0804">Transcription</keyword>
<feature type="domain" description="HTH arsR-type" evidence="4">
    <location>
        <begin position="1"/>
        <end position="96"/>
    </location>
</feature>
<keyword evidence="2" id="KW-0238">DNA-binding</keyword>
<dbReference type="EMBL" id="JBHSBI010000006">
    <property type="protein sequence ID" value="MFC4008489.1"/>
    <property type="molecule type" value="Genomic_DNA"/>
</dbReference>
<dbReference type="Proteomes" id="UP001595851">
    <property type="component" value="Unassembled WGS sequence"/>
</dbReference>
<evidence type="ECO:0000256" key="1">
    <source>
        <dbReference type="ARBA" id="ARBA00023015"/>
    </source>
</evidence>